<evidence type="ECO:0000256" key="1">
    <source>
        <dbReference type="SAM" id="MobiDB-lite"/>
    </source>
</evidence>
<feature type="region of interest" description="Disordered" evidence="1">
    <location>
        <begin position="146"/>
        <end position="313"/>
    </location>
</feature>
<comment type="caution">
    <text evidence="2">The sequence shown here is derived from an EMBL/GenBank/DDBJ whole genome shotgun (WGS) entry which is preliminary data.</text>
</comment>
<feature type="region of interest" description="Disordered" evidence="1">
    <location>
        <begin position="1052"/>
        <end position="1072"/>
    </location>
</feature>
<evidence type="ECO:0000313" key="2">
    <source>
        <dbReference type="EMBL" id="PLW31469.1"/>
    </source>
</evidence>
<feature type="compositionally biased region" description="Low complexity" evidence="1">
    <location>
        <begin position="208"/>
        <end position="218"/>
    </location>
</feature>
<proteinExistence type="predicted"/>
<accession>A0A2N5U159</accession>
<feature type="compositionally biased region" description="Low complexity" evidence="1">
    <location>
        <begin position="417"/>
        <end position="426"/>
    </location>
</feature>
<name>A0A2N5U159_9BASI</name>
<dbReference type="Proteomes" id="UP000235392">
    <property type="component" value="Unassembled WGS sequence"/>
</dbReference>
<feature type="compositionally biased region" description="Polar residues" evidence="1">
    <location>
        <begin position="224"/>
        <end position="252"/>
    </location>
</feature>
<feature type="compositionally biased region" description="Polar residues" evidence="1">
    <location>
        <begin position="46"/>
        <end position="68"/>
    </location>
</feature>
<feature type="region of interest" description="Disordered" evidence="1">
    <location>
        <begin position="876"/>
        <end position="899"/>
    </location>
</feature>
<dbReference type="EMBL" id="PGCI01000268">
    <property type="protein sequence ID" value="PLW31469.1"/>
    <property type="molecule type" value="Genomic_DNA"/>
</dbReference>
<feature type="compositionally biased region" description="Polar residues" evidence="1">
    <location>
        <begin position="521"/>
        <end position="556"/>
    </location>
</feature>
<reference evidence="2 3" key="1">
    <citation type="submission" date="2017-11" db="EMBL/GenBank/DDBJ databases">
        <title>De novo assembly and phasing of dikaryotic genomes from two isolates of Puccinia coronata f. sp. avenae, the causal agent of oat crown rust.</title>
        <authorList>
            <person name="Miller M.E."/>
            <person name="Zhang Y."/>
            <person name="Omidvar V."/>
            <person name="Sperschneider J."/>
            <person name="Schwessinger B."/>
            <person name="Raley C."/>
            <person name="Palmer J.M."/>
            <person name="Garnica D."/>
            <person name="Upadhyaya N."/>
            <person name="Rathjen J."/>
            <person name="Taylor J.M."/>
            <person name="Park R.F."/>
            <person name="Dodds P.N."/>
            <person name="Hirsch C.D."/>
            <person name="Kianian S.F."/>
            <person name="Figueroa M."/>
        </authorList>
    </citation>
    <scope>NUCLEOTIDE SEQUENCE [LARGE SCALE GENOMIC DNA]</scope>
    <source>
        <strain evidence="2">12SD80</strain>
    </source>
</reference>
<feature type="region of interest" description="Disordered" evidence="1">
    <location>
        <begin position="521"/>
        <end position="606"/>
    </location>
</feature>
<feature type="compositionally biased region" description="Low complexity" evidence="1">
    <location>
        <begin position="257"/>
        <end position="273"/>
    </location>
</feature>
<feature type="compositionally biased region" description="Low complexity" evidence="1">
    <location>
        <begin position="294"/>
        <end position="307"/>
    </location>
</feature>
<organism evidence="2 3">
    <name type="scientific">Puccinia coronata f. sp. avenae</name>
    <dbReference type="NCBI Taxonomy" id="200324"/>
    <lineage>
        <taxon>Eukaryota</taxon>
        <taxon>Fungi</taxon>
        <taxon>Dikarya</taxon>
        <taxon>Basidiomycota</taxon>
        <taxon>Pucciniomycotina</taxon>
        <taxon>Pucciniomycetes</taxon>
        <taxon>Pucciniales</taxon>
        <taxon>Pucciniaceae</taxon>
        <taxon>Puccinia</taxon>
    </lineage>
</organism>
<feature type="compositionally biased region" description="Low complexity" evidence="1">
    <location>
        <begin position="178"/>
        <end position="194"/>
    </location>
</feature>
<feature type="compositionally biased region" description="Basic and acidic residues" evidence="1">
    <location>
        <begin position="588"/>
        <end position="601"/>
    </location>
</feature>
<gene>
    <name evidence="2" type="ORF">PCASD_17871</name>
</gene>
<sequence length="1114" mass="120101">MAYRSKQPHPLNFSALNLALKDKIDNPLQLLASRRRRNSHIPAQPVPSQSIITPAEGTSSHSGTSNSANPIQLHVQEVQTNNCEANGVIKSQVSAPPLKLESNHEAHSLISRRRQKLHSAKRGLSVDPTILIYPHSSFSSLLASVAPVSSPSSYDPSPTVPFPAKANHHHDLEANGIYSPTGSSKSKPPTTSYPQNHFIHTPAASEANPSHSNSPGPHSIRHPTLSTSSTATRPSPLSNSSPQKFTQETTINPAIASPSWHPNPHSSPLSLSHTKQRKYTVPSNLPDVREKTGSISSLSSLHSSSSSADHHMPLASPALVNPWPVPPSSTNSHFPSTSGWPKKSATYYPLRTWSYAPRPDPSVLIPPLQRPPATLAYLDLSSAPMSHRSANSPTILATQSIGINGDESSKTRNRPISTSSQQSSASKETYYEDAPDKAEWMEVDSGDAYDDLDKTENTVRKMSQRVSLLNSVEAVNLAAEARTRYHAMSESGKSQDLTAAFLHMIPGARAIHTPVNYLHHSISSQSTDPSTNSPDRNSYASSKTASSTFSHQSAVSSEHERISPRSGTGIDRMSIGGVPLFTRTSNSFREDKEDEKEKELEPIPEAPDLERAEEFYRMTGSPSIMGGNSARRRLKPLILRTTPSNAPYTRKRFTGAESSLRHSQSLDSVMTPPQPIYEPQSSSVAANHDSWNANQQTSHDDILKDSEMTLCVAESGKESLPSSMGGNKKGSSVEMDKDPSPQPNQDPPQETATQDETIHLFAKKLLEPPEAAAASEEPAKQELAAPVTKLPKPRSGTFGVHSTKPVWAVPSNPSINIISRESLVLLAIEDSSSPAAFPAELQKNVADHIGIYEAATTVQAEHAVIRKASLKNLSPLKTHLPTTPVRQRASSHHSSIRTGVSEEVSIATTTTTTLKADSPPTSKQTSPVGFRKRCLSTLCLSRTVQNQDRGVSAASYAAAQLANKKSMQQASVASGAPNRRDTLIISAGGAPSSSSETPTPTDETALWELKAPSSSPHQGKHPGDVPGSGKKNRLFLTLSRLQSRDAKVIDLAKSSSRTPVGPNDVLPSPGTPRLIRGKLTRISRPVLLQGDDERSALWRMISHGKLASSGHHHK</sequence>
<feature type="region of interest" description="Disordered" evidence="1">
    <location>
        <begin position="970"/>
        <end position="1031"/>
    </location>
</feature>
<feature type="region of interest" description="Disordered" evidence="1">
    <location>
        <begin position="38"/>
        <end position="68"/>
    </location>
</feature>
<dbReference type="AlphaFoldDB" id="A0A2N5U159"/>
<feature type="region of interest" description="Disordered" evidence="1">
    <location>
        <begin position="644"/>
        <end position="686"/>
    </location>
</feature>
<evidence type="ECO:0000313" key="3">
    <source>
        <dbReference type="Proteomes" id="UP000235392"/>
    </source>
</evidence>
<protein>
    <submittedName>
        <fullName evidence="2">Uncharacterized protein</fullName>
    </submittedName>
</protein>
<feature type="region of interest" description="Disordered" evidence="1">
    <location>
        <begin position="770"/>
        <end position="802"/>
    </location>
</feature>
<feature type="compositionally biased region" description="Low complexity" evidence="1">
    <location>
        <begin position="986"/>
        <end position="1004"/>
    </location>
</feature>
<feature type="region of interest" description="Disordered" evidence="1">
    <location>
        <begin position="715"/>
        <end position="754"/>
    </location>
</feature>
<feature type="region of interest" description="Disordered" evidence="1">
    <location>
        <begin position="396"/>
        <end position="437"/>
    </location>
</feature>
<feature type="compositionally biased region" description="Low complexity" evidence="1">
    <location>
        <begin position="146"/>
        <end position="157"/>
    </location>
</feature>